<name>A0A0F8YIY5_9ZZZZ</name>
<organism evidence="1">
    <name type="scientific">marine sediment metagenome</name>
    <dbReference type="NCBI Taxonomy" id="412755"/>
    <lineage>
        <taxon>unclassified sequences</taxon>
        <taxon>metagenomes</taxon>
        <taxon>ecological metagenomes</taxon>
    </lineage>
</organism>
<comment type="caution">
    <text evidence="1">The sequence shown here is derived from an EMBL/GenBank/DDBJ whole genome shotgun (WGS) entry which is preliminary data.</text>
</comment>
<accession>A0A0F8YIY5</accession>
<dbReference type="EMBL" id="LAZR01069269">
    <property type="protein sequence ID" value="KKK48041.1"/>
    <property type="molecule type" value="Genomic_DNA"/>
</dbReference>
<reference evidence="1" key="1">
    <citation type="journal article" date="2015" name="Nature">
        <title>Complex archaea that bridge the gap between prokaryotes and eukaryotes.</title>
        <authorList>
            <person name="Spang A."/>
            <person name="Saw J.H."/>
            <person name="Jorgensen S.L."/>
            <person name="Zaremba-Niedzwiedzka K."/>
            <person name="Martijn J."/>
            <person name="Lind A.E."/>
            <person name="van Eijk R."/>
            <person name="Schleper C."/>
            <person name="Guy L."/>
            <person name="Ettema T.J."/>
        </authorList>
    </citation>
    <scope>NUCLEOTIDE SEQUENCE</scope>
</reference>
<dbReference type="AlphaFoldDB" id="A0A0F8YIY5"/>
<proteinExistence type="predicted"/>
<feature type="non-terminal residue" evidence="1">
    <location>
        <position position="1"/>
    </location>
</feature>
<protein>
    <submittedName>
        <fullName evidence="1">Uncharacterized protein</fullName>
    </submittedName>
</protein>
<gene>
    <name evidence="1" type="ORF">LCGC14_3149090</name>
</gene>
<evidence type="ECO:0000313" key="1">
    <source>
        <dbReference type="EMBL" id="KKK48041.1"/>
    </source>
</evidence>
<sequence>QFKAVLAKSRFVAFFIFGIVNIFNPYQRDCLFLFVGC</sequence>